<keyword evidence="2" id="KW-1185">Reference proteome</keyword>
<sequence length="191" mass="20023">MAHTIKRGFITSFDKSTYTCSVYLIEAQTITLDNVPVALHVDATSMLNGAYCAVLFFDESNLSEAIVFASYTSPTSGSVPAYPPGRMAFIPKYKLQDGNISTGSATIQAGGINNIPARANAILCNIAISSTTATAQATFGPPGATTCSMVVQAASKELDMSCLVPLNSSGQLGVTVSATTYVLIYVYGYVM</sequence>
<comment type="caution">
    <text evidence="1">The sequence shown here is derived from an EMBL/GenBank/DDBJ whole genome shotgun (WGS) entry which is preliminary data.</text>
</comment>
<reference evidence="1" key="1">
    <citation type="submission" date="2020-10" db="EMBL/GenBank/DDBJ databases">
        <title>Taxonomic study of unclassified bacteria belonging to the class Ktedonobacteria.</title>
        <authorList>
            <person name="Yabe S."/>
            <person name="Wang C.M."/>
            <person name="Zheng Y."/>
            <person name="Sakai Y."/>
            <person name="Cavaletti L."/>
            <person name="Monciardini P."/>
            <person name="Donadio S."/>
        </authorList>
    </citation>
    <scope>NUCLEOTIDE SEQUENCE</scope>
    <source>
        <strain evidence="1">SOSP1-1</strain>
    </source>
</reference>
<name>A0A8J3I9K6_9CHLR</name>
<gene>
    <name evidence="1" type="ORF">KSX_61520</name>
</gene>
<evidence type="ECO:0000313" key="1">
    <source>
        <dbReference type="EMBL" id="GHO47989.1"/>
    </source>
</evidence>
<organism evidence="1 2">
    <name type="scientific">Ktedonospora formicarum</name>
    <dbReference type="NCBI Taxonomy" id="2778364"/>
    <lineage>
        <taxon>Bacteria</taxon>
        <taxon>Bacillati</taxon>
        <taxon>Chloroflexota</taxon>
        <taxon>Ktedonobacteria</taxon>
        <taxon>Ktedonobacterales</taxon>
        <taxon>Ktedonobacteraceae</taxon>
        <taxon>Ktedonospora</taxon>
    </lineage>
</organism>
<dbReference type="Proteomes" id="UP000612362">
    <property type="component" value="Unassembled WGS sequence"/>
</dbReference>
<dbReference type="EMBL" id="BNJF01000003">
    <property type="protein sequence ID" value="GHO47989.1"/>
    <property type="molecule type" value="Genomic_DNA"/>
</dbReference>
<dbReference type="RefSeq" id="WP_220197205.1">
    <property type="nucleotide sequence ID" value="NZ_BNJF01000003.1"/>
</dbReference>
<evidence type="ECO:0000313" key="2">
    <source>
        <dbReference type="Proteomes" id="UP000612362"/>
    </source>
</evidence>
<dbReference type="AlphaFoldDB" id="A0A8J3I9K6"/>
<accession>A0A8J3I9K6</accession>
<proteinExistence type="predicted"/>
<protein>
    <submittedName>
        <fullName evidence="1">Uncharacterized protein</fullName>
    </submittedName>
</protein>